<sequence>MSAAGEEELNYEDNVRKKMQPNEESNHPETSNENKKSKPQLQKSLQAIDRIYDGIRGHERHILFHFFALFSISFFVGVVFIHLSLWVNAHFLNIGHISTNNFPQDTDRHNADVGQPHEDVEQTLPWTLFKTGVQYTGVYFDNMRDIVNKTVLVTQ</sequence>
<evidence type="ECO:0000313" key="3">
    <source>
        <dbReference type="EMBL" id="CAK8686035.1"/>
    </source>
</evidence>
<accession>A0ABP0G3D2</accession>
<keyword evidence="2" id="KW-1133">Transmembrane helix</keyword>
<reference evidence="3 4" key="1">
    <citation type="submission" date="2024-02" db="EMBL/GenBank/DDBJ databases">
        <authorList>
            <person name="Daric V."/>
            <person name="Darras S."/>
        </authorList>
    </citation>
    <scope>NUCLEOTIDE SEQUENCE [LARGE SCALE GENOMIC DNA]</scope>
</reference>
<organism evidence="3 4">
    <name type="scientific">Clavelina lepadiformis</name>
    <name type="common">Light-bulb sea squirt</name>
    <name type="synonym">Ascidia lepadiformis</name>
    <dbReference type="NCBI Taxonomy" id="159417"/>
    <lineage>
        <taxon>Eukaryota</taxon>
        <taxon>Metazoa</taxon>
        <taxon>Chordata</taxon>
        <taxon>Tunicata</taxon>
        <taxon>Ascidiacea</taxon>
        <taxon>Aplousobranchia</taxon>
        <taxon>Clavelinidae</taxon>
        <taxon>Clavelina</taxon>
    </lineage>
</organism>
<feature type="compositionally biased region" description="Acidic residues" evidence="1">
    <location>
        <begin position="1"/>
        <end position="11"/>
    </location>
</feature>
<comment type="caution">
    <text evidence="3">The sequence shown here is derived from an EMBL/GenBank/DDBJ whole genome shotgun (WGS) entry which is preliminary data.</text>
</comment>
<keyword evidence="2" id="KW-0472">Membrane</keyword>
<dbReference type="Proteomes" id="UP001642483">
    <property type="component" value="Unassembled WGS sequence"/>
</dbReference>
<feature type="region of interest" description="Disordered" evidence="1">
    <location>
        <begin position="1"/>
        <end position="40"/>
    </location>
</feature>
<evidence type="ECO:0000256" key="2">
    <source>
        <dbReference type="SAM" id="Phobius"/>
    </source>
</evidence>
<name>A0ABP0G3D2_CLALP</name>
<protein>
    <submittedName>
        <fullName evidence="3">Uncharacterized protein</fullName>
    </submittedName>
</protein>
<gene>
    <name evidence="3" type="ORF">CVLEPA_LOCUS17947</name>
</gene>
<keyword evidence="2" id="KW-0812">Transmembrane</keyword>
<evidence type="ECO:0000256" key="1">
    <source>
        <dbReference type="SAM" id="MobiDB-lite"/>
    </source>
</evidence>
<evidence type="ECO:0000313" key="4">
    <source>
        <dbReference type="Proteomes" id="UP001642483"/>
    </source>
</evidence>
<dbReference type="EMBL" id="CAWYQH010000101">
    <property type="protein sequence ID" value="CAK8686035.1"/>
    <property type="molecule type" value="Genomic_DNA"/>
</dbReference>
<feature type="compositionally biased region" description="Basic and acidic residues" evidence="1">
    <location>
        <begin position="13"/>
        <end position="36"/>
    </location>
</feature>
<keyword evidence="4" id="KW-1185">Reference proteome</keyword>
<proteinExistence type="predicted"/>
<feature type="transmembrane region" description="Helical" evidence="2">
    <location>
        <begin position="62"/>
        <end position="87"/>
    </location>
</feature>